<dbReference type="Pfam" id="PF01869">
    <property type="entry name" value="BcrAD_BadFG"/>
    <property type="match status" value="1"/>
</dbReference>
<organism evidence="2 3">
    <name type="scientific">Mesorhizobium abyssinicae</name>
    <dbReference type="NCBI Taxonomy" id="1209958"/>
    <lineage>
        <taxon>Bacteria</taxon>
        <taxon>Pseudomonadati</taxon>
        <taxon>Pseudomonadota</taxon>
        <taxon>Alphaproteobacteria</taxon>
        <taxon>Hyphomicrobiales</taxon>
        <taxon>Phyllobacteriaceae</taxon>
        <taxon>Mesorhizobium</taxon>
    </lineage>
</organism>
<dbReference type="EMBL" id="JAVIIP010000006">
    <property type="protein sequence ID" value="MDX8538764.1"/>
    <property type="molecule type" value="Genomic_DNA"/>
</dbReference>
<proteinExistence type="predicted"/>
<dbReference type="SUPFAM" id="SSF53067">
    <property type="entry name" value="Actin-like ATPase domain"/>
    <property type="match status" value="2"/>
</dbReference>
<evidence type="ECO:0000313" key="2">
    <source>
        <dbReference type="EMBL" id="MDX8538764.1"/>
    </source>
</evidence>
<accession>A0ABU5AN91</accession>
<dbReference type="Gene3D" id="3.30.420.40">
    <property type="match status" value="2"/>
</dbReference>
<dbReference type="InterPro" id="IPR043129">
    <property type="entry name" value="ATPase_NBD"/>
</dbReference>
<keyword evidence="3" id="KW-1185">Reference proteome</keyword>
<evidence type="ECO:0000259" key="1">
    <source>
        <dbReference type="Pfam" id="PF01869"/>
    </source>
</evidence>
<dbReference type="PANTHER" id="PTHR43190">
    <property type="entry name" value="N-ACETYL-D-GLUCOSAMINE KINASE"/>
    <property type="match status" value="1"/>
</dbReference>
<dbReference type="InterPro" id="IPR002731">
    <property type="entry name" value="ATPase_BadF"/>
</dbReference>
<evidence type="ECO:0000313" key="3">
    <source>
        <dbReference type="Proteomes" id="UP001276564"/>
    </source>
</evidence>
<keyword evidence="2" id="KW-0418">Kinase</keyword>
<dbReference type="PANTHER" id="PTHR43190:SF3">
    <property type="entry name" value="N-ACETYL-D-GLUCOSAMINE KINASE"/>
    <property type="match status" value="1"/>
</dbReference>
<gene>
    <name evidence="2" type="ORF">RFM23_14170</name>
</gene>
<reference evidence="2 3" key="1">
    <citation type="submission" date="2023-08" db="EMBL/GenBank/DDBJ databases">
        <title>Implementing the SeqCode for naming new Mesorhizobium species isolated from Vachellia karroo root nodules.</title>
        <authorList>
            <person name="Van Lill M."/>
        </authorList>
    </citation>
    <scope>NUCLEOTIDE SEQUENCE [LARGE SCALE GENOMIC DNA]</scope>
    <source>
        <strain evidence="2 3">VK4B</strain>
    </source>
</reference>
<keyword evidence="2" id="KW-0808">Transferase</keyword>
<feature type="domain" description="ATPase BadF/BadG/BcrA/BcrD type" evidence="1">
    <location>
        <begin position="12"/>
        <end position="259"/>
    </location>
</feature>
<protein>
    <submittedName>
        <fullName evidence="2">N-acetylglucosamine kinase</fullName>
    </submittedName>
</protein>
<dbReference type="InterPro" id="IPR052519">
    <property type="entry name" value="Euk-type_GlcNAc_Kinase"/>
</dbReference>
<sequence length="296" mass="30422">MSVDAGSPYFFLGVDGGGTGCRARIEDEAGTVLGQGLSGPATTRLGIEPAWSSVSRAFGAAIDEAGFGPAEIARIRAGIGLAGIGRKGALEALKAIAHPFASIAFVSDGVGACLGAHSGQDGAIVIAGTGSIGLGFVDGRDLRVGGYGFPISDEGSGADLGLKAVRLALRAHDGRYERTALLAEVMQRFKDDPMEAVAWMDRASATDYAALAPMVIRHADQGDAAGRRIVQSAAEQVDTFVRVLFDKGAPRVTLLGGLSSPLEPWLAPDVRRRLKPADGDAVSGAIILAKRSLAGR</sequence>
<name>A0ABU5AN91_9HYPH</name>
<dbReference type="Proteomes" id="UP001276564">
    <property type="component" value="Unassembled WGS sequence"/>
</dbReference>
<dbReference type="RefSeq" id="WP_127394305.1">
    <property type="nucleotide sequence ID" value="NZ_JAVIIP010000006.1"/>
</dbReference>
<comment type="caution">
    <text evidence="2">The sequence shown here is derived from an EMBL/GenBank/DDBJ whole genome shotgun (WGS) entry which is preliminary data.</text>
</comment>
<dbReference type="GO" id="GO:0016301">
    <property type="term" value="F:kinase activity"/>
    <property type="evidence" value="ECO:0007669"/>
    <property type="project" value="UniProtKB-KW"/>
</dbReference>
<dbReference type="CDD" id="cd24082">
    <property type="entry name" value="ASKHA_NBD_GspK-like"/>
    <property type="match status" value="1"/>
</dbReference>